<evidence type="ECO:0000256" key="1">
    <source>
        <dbReference type="SAM" id="MobiDB-lite"/>
    </source>
</evidence>
<evidence type="ECO:0000313" key="2">
    <source>
        <dbReference type="EMBL" id="GAT48206.1"/>
    </source>
</evidence>
<reference evidence="2" key="1">
    <citation type="submission" date="2014-09" db="EMBL/GenBank/DDBJ databases">
        <title>Genome sequence of the luminous mushroom Mycena chlorophos for searching fungal bioluminescence genes.</title>
        <authorList>
            <person name="Tanaka Y."/>
            <person name="Kasuga D."/>
            <person name="Oba Y."/>
            <person name="Hase S."/>
            <person name="Sato K."/>
            <person name="Oba Y."/>
            <person name="Sakakibara Y."/>
        </authorList>
    </citation>
    <scope>NUCLEOTIDE SEQUENCE</scope>
</reference>
<protein>
    <submittedName>
        <fullName evidence="2">Uncharacterized protein</fullName>
    </submittedName>
</protein>
<keyword evidence="3" id="KW-1185">Reference proteome</keyword>
<feature type="region of interest" description="Disordered" evidence="1">
    <location>
        <begin position="81"/>
        <end position="123"/>
    </location>
</feature>
<evidence type="ECO:0000313" key="3">
    <source>
        <dbReference type="Proteomes" id="UP000815677"/>
    </source>
</evidence>
<organism evidence="2 3">
    <name type="scientific">Mycena chlorophos</name>
    <name type="common">Agaric fungus</name>
    <name type="synonym">Agaricus chlorophos</name>
    <dbReference type="NCBI Taxonomy" id="658473"/>
    <lineage>
        <taxon>Eukaryota</taxon>
        <taxon>Fungi</taxon>
        <taxon>Dikarya</taxon>
        <taxon>Basidiomycota</taxon>
        <taxon>Agaricomycotina</taxon>
        <taxon>Agaricomycetes</taxon>
        <taxon>Agaricomycetidae</taxon>
        <taxon>Agaricales</taxon>
        <taxon>Marasmiineae</taxon>
        <taxon>Mycenaceae</taxon>
        <taxon>Mycena</taxon>
    </lineage>
</organism>
<feature type="compositionally biased region" description="Low complexity" evidence="1">
    <location>
        <begin position="81"/>
        <end position="94"/>
    </location>
</feature>
<sequence length="204" mass="22682">MTLHFYSGEYPPRLNPNEELSREETRIIDTIYTSAATAQVSLFAALDAQMCWVAAATHALHTSTSRLRNLKPLIPWGRARSSTSRASHAASRRCTSARRPHSPVTRLPAPSHGPSFAAHHTQRRLQHRSVLAQIASFAQLEQAFASRRAQSTLATARASIDFLTAYPRWAVSRTIADDVNPSADPPKAFRVAPHPQRTRSRLEK</sequence>
<dbReference type="Proteomes" id="UP000815677">
    <property type="component" value="Unassembled WGS sequence"/>
</dbReference>
<proteinExistence type="predicted"/>
<dbReference type="EMBL" id="DF844314">
    <property type="protein sequence ID" value="GAT48206.1"/>
    <property type="molecule type" value="Genomic_DNA"/>
</dbReference>
<accession>A0ABQ0LED1</accession>
<gene>
    <name evidence="2" type="ORF">MCHLO_05629</name>
</gene>
<feature type="region of interest" description="Disordered" evidence="1">
    <location>
        <begin position="177"/>
        <end position="204"/>
    </location>
</feature>
<name>A0ABQ0LED1_MYCCL</name>